<accession>A0A0G0FHD9</accession>
<dbReference type="Proteomes" id="UP000034508">
    <property type="component" value="Unassembled WGS sequence"/>
</dbReference>
<gene>
    <name evidence="1" type="ORF">US31_C0004G0030</name>
</gene>
<organism evidence="1 2">
    <name type="scientific">Berkelbacteria bacterium GW2011_GWA1_36_9</name>
    <dbReference type="NCBI Taxonomy" id="1618331"/>
    <lineage>
        <taxon>Bacteria</taxon>
        <taxon>Candidatus Berkelbacteria</taxon>
    </lineage>
</organism>
<name>A0A0G0FHD9_9BACT</name>
<dbReference type="EMBL" id="LBSM01000004">
    <property type="protein sequence ID" value="KKQ18468.1"/>
    <property type="molecule type" value="Genomic_DNA"/>
</dbReference>
<evidence type="ECO:0000313" key="1">
    <source>
        <dbReference type="EMBL" id="KKQ18468.1"/>
    </source>
</evidence>
<comment type="caution">
    <text evidence="1">The sequence shown here is derived from an EMBL/GenBank/DDBJ whole genome shotgun (WGS) entry which is preliminary data.</text>
</comment>
<protein>
    <submittedName>
        <fullName evidence="1">Uncharacterized protein</fullName>
    </submittedName>
</protein>
<evidence type="ECO:0000313" key="2">
    <source>
        <dbReference type="Proteomes" id="UP000034508"/>
    </source>
</evidence>
<reference evidence="1 2" key="1">
    <citation type="journal article" date="2015" name="Nature">
        <title>rRNA introns, odd ribosomes, and small enigmatic genomes across a large radiation of phyla.</title>
        <authorList>
            <person name="Brown C.T."/>
            <person name="Hug L.A."/>
            <person name="Thomas B.C."/>
            <person name="Sharon I."/>
            <person name="Castelle C.J."/>
            <person name="Singh A."/>
            <person name="Wilkins M.J."/>
            <person name="Williams K.H."/>
            <person name="Banfield J.F."/>
        </authorList>
    </citation>
    <scope>NUCLEOTIDE SEQUENCE [LARGE SCALE GENOMIC DNA]</scope>
</reference>
<dbReference type="AlphaFoldDB" id="A0A0G0FHD9"/>
<sequence>MVKSIYVGPKELQGIEKTSANHLIVWSGDLDEESWQDLQKLGLNLSIALNFLDKGEDRCVLDPEIQSRFFRNLEFALQLHPQEVWIDRFRFGGDCTGISDADAKLAHQECPFCQGKNRTLELIKLVETIKRKIAGRSKFGLFTIAFKDDESAKLGEVLGLDYQRLGQIVDIFSPMLYHRMLGKSESYISEYTSWLAERCSKPVLPIIQIKDMPDDLEDKMTEDDIKAATLEAVKPPSSGVSVFWWHHALEKNKAGIVSKLLASI</sequence>
<proteinExistence type="predicted"/>